<reference evidence="6" key="2">
    <citation type="submission" date="2014-08" db="EMBL/GenBank/DDBJ databases">
        <title>Complete genome of Weissella ceti strain WS74 isolated from diseased rainbow trout in Brazil.</title>
        <authorList>
            <person name="Figueiredo H.C.P."/>
            <person name="Leal C.A.G."/>
            <person name="Pereira F.L."/>
            <person name="Soares S.C."/>
            <person name="Dorella F.A."/>
            <person name="Carvalho A.F."/>
            <person name="Azevedo V.A.C."/>
        </authorList>
    </citation>
    <scope>NUCLEOTIDE SEQUENCE [LARGE SCALE GENOMIC DNA]</scope>
    <source>
        <strain evidence="6">WS74</strain>
    </source>
</reference>
<dbReference type="InterPro" id="IPR013780">
    <property type="entry name" value="Glyco_hydro_b"/>
</dbReference>
<reference evidence="5 6" key="1">
    <citation type="journal article" date="2014" name="Genome Announc.">
        <title>Complete Genome Sequences of Fish Pathogenic Weissella ceti Strains WS74 and WS105.</title>
        <authorList>
            <person name="Figueiredo H.C."/>
            <person name="Leal C.A."/>
            <person name="Dorella F.A."/>
            <person name="Carvalho A.F."/>
            <person name="Soares S.C."/>
            <person name="Pereira F.L."/>
            <person name="Azevedo V.A."/>
        </authorList>
    </citation>
    <scope>NUCLEOTIDE SEQUENCE [LARGE SCALE GENOMIC DNA]</scope>
    <source>
        <strain evidence="5 6">WS74</strain>
    </source>
</reference>
<dbReference type="FunFam" id="3.20.20.80:FF:000064">
    <property type="entry name" value="Oligo-1,6-glucosidase"/>
    <property type="match status" value="1"/>
</dbReference>
<dbReference type="PANTHER" id="PTHR10357">
    <property type="entry name" value="ALPHA-AMYLASE FAMILY MEMBER"/>
    <property type="match status" value="1"/>
</dbReference>
<accession>A0A075TVK9</accession>
<dbReference type="InterPro" id="IPR017853">
    <property type="entry name" value="GH"/>
</dbReference>
<protein>
    <submittedName>
        <fullName evidence="5">MalL_1 protein</fullName>
    </submittedName>
</protein>
<sequence length="564" mass="63724">MGTTSRWKDEVVYQVYPRSFQDTNDDGIGDLPGIISRLDYLQSLGVTMVWISPIYKSPMVDMGYDIADYQAIDPQFGTMDDFDTLLREGDARGIKIVMDLVVNHTSDQHDWFKQALADPKSKYRDYYIFKTTEDGEVPNNWRGIFGGSTWTEVPGEPGTFYFHTFAPEQPELNWENPALRREIYDMINWWHEKGVAGWRVDAITHLKKDLDWASLPADGDDGRVSVVKKGQNRPGINVFLDELKAETFDKYDVITVGEAYGVPDEDLPAYIGPNGYFSMIFDFSYINIEVQDVNEWYRGPSAWDTALLKQTLFDSQREIKQSNGMLGNVLENHDQNRALTKYVPNPAFQTPMAAKALATMYYFVPGVPFIYQGQEIGMKNFKRNDISQFNDVSSLNNYAVAMDAGVSNEDALETVNAKSRDNARTPMQWTDANYGGFSNAEPWLEMNNQRDGINVMAEENDPDSVLAYYRAMNKVRVDDMWHSTIVDGDFTPLMNVADDVVAYQRELGNRQLTVLINLGTETQTVTLPAIMTGEVLLVNDKAVSTTLSGNTITLPPYGAMIIGE</sequence>
<dbReference type="RefSeq" id="WP_038536195.1">
    <property type="nucleotide sequence ID" value="NZ_CP009223.1"/>
</dbReference>
<dbReference type="InterPro" id="IPR006047">
    <property type="entry name" value="GH13_cat_dom"/>
</dbReference>
<keyword evidence="6" id="KW-1185">Reference proteome</keyword>
<dbReference type="GO" id="GO:0009313">
    <property type="term" value="P:oligosaccharide catabolic process"/>
    <property type="evidence" value="ECO:0007669"/>
    <property type="project" value="TreeGrafter"/>
</dbReference>
<dbReference type="PANTHER" id="PTHR10357:SF179">
    <property type="entry name" value="NEUTRAL AND BASIC AMINO ACID TRANSPORT PROTEIN RBAT"/>
    <property type="match status" value="1"/>
</dbReference>
<dbReference type="GO" id="GO:0004556">
    <property type="term" value="F:alpha-amylase activity"/>
    <property type="evidence" value="ECO:0007669"/>
    <property type="project" value="TreeGrafter"/>
</dbReference>
<evidence type="ECO:0000313" key="5">
    <source>
        <dbReference type="EMBL" id="AIM62914.1"/>
    </source>
</evidence>
<organism evidence="5 6">
    <name type="scientific">Weissella ceti</name>
    <dbReference type="NCBI Taxonomy" id="759620"/>
    <lineage>
        <taxon>Bacteria</taxon>
        <taxon>Bacillati</taxon>
        <taxon>Bacillota</taxon>
        <taxon>Bacilli</taxon>
        <taxon>Lactobacillales</taxon>
        <taxon>Lactobacillaceae</taxon>
        <taxon>Weissella</taxon>
    </lineage>
</organism>
<dbReference type="KEGG" id="wct:WS74_0662"/>
<evidence type="ECO:0000313" key="6">
    <source>
        <dbReference type="Proteomes" id="UP000029079"/>
    </source>
</evidence>
<dbReference type="Proteomes" id="UP000029079">
    <property type="component" value="Chromosome"/>
</dbReference>
<comment type="similarity">
    <text evidence="1">Belongs to the glycosyl hydrolase 13 family.</text>
</comment>
<dbReference type="InterPro" id="IPR056300">
    <property type="entry name" value="SusG-like_C"/>
</dbReference>
<dbReference type="FunFam" id="3.90.400.10:FF:000002">
    <property type="entry name" value="Sucrose isomerase"/>
    <property type="match status" value="1"/>
</dbReference>
<name>A0A075TVK9_9LACO</name>
<dbReference type="SMART" id="SM00642">
    <property type="entry name" value="Aamy"/>
    <property type="match status" value="1"/>
</dbReference>
<keyword evidence="2" id="KW-0378">Hydrolase</keyword>
<dbReference type="CDD" id="cd11333">
    <property type="entry name" value="AmyAc_SI_OligoGlu_DGase"/>
    <property type="match status" value="1"/>
</dbReference>
<proteinExistence type="inferred from homology"/>
<gene>
    <name evidence="5" type="ORF">WS74_0662</name>
</gene>
<dbReference type="SUPFAM" id="SSF51011">
    <property type="entry name" value="Glycosyl hydrolase domain"/>
    <property type="match status" value="1"/>
</dbReference>
<dbReference type="InterPro" id="IPR045857">
    <property type="entry name" value="O16G_dom_2"/>
</dbReference>
<evidence type="ECO:0000256" key="1">
    <source>
        <dbReference type="ARBA" id="ARBA00008061"/>
    </source>
</evidence>
<dbReference type="OrthoDB" id="9805159at2"/>
<dbReference type="AlphaFoldDB" id="A0A075TVK9"/>
<dbReference type="STRING" id="759620.WS105_0722"/>
<evidence type="ECO:0000259" key="4">
    <source>
        <dbReference type="SMART" id="SM00642"/>
    </source>
</evidence>
<dbReference type="EMBL" id="CP009223">
    <property type="protein sequence ID" value="AIM62914.1"/>
    <property type="molecule type" value="Genomic_DNA"/>
</dbReference>
<evidence type="ECO:0000256" key="2">
    <source>
        <dbReference type="ARBA" id="ARBA00022801"/>
    </source>
</evidence>
<dbReference type="KEGG" id="wce:WS08_0660"/>
<feature type="domain" description="Glycosyl hydrolase family 13 catalytic" evidence="4">
    <location>
        <begin position="14"/>
        <end position="424"/>
    </location>
</feature>
<dbReference type="SUPFAM" id="SSF51445">
    <property type="entry name" value="(Trans)glycosidases"/>
    <property type="match status" value="1"/>
</dbReference>
<keyword evidence="3" id="KW-0326">Glycosidase</keyword>
<dbReference type="Gene3D" id="2.60.40.1180">
    <property type="entry name" value="Golgi alpha-mannosidase II"/>
    <property type="match status" value="1"/>
</dbReference>
<dbReference type="Pfam" id="PF23915">
    <property type="entry name" value="SusG_C"/>
    <property type="match status" value="1"/>
</dbReference>
<dbReference type="Gene3D" id="3.20.20.80">
    <property type="entry name" value="Glycosidases"/>
    <property type="match status" value="1"/>
</dbReference>
<dbReference type="Gene3D" id="3.90.400.10">
    <property type="entry name" value="Oligo-1,6-glucosidase, Domain 2"/>
    <property type="match status" value="1"/>
</dbReference>
<evidence type="ECO:0000256" key="3">
    <source>
        <dbReference type="ARBA" id="ARBA00023295"/>
    </source>
</evidence>
<dbReference type="Pfam" id="PF00128">
    <property type="entry name" value="Alpha-amylase"/>
    <property type="match status" value="1"/>
</dbReference>